<feature type="chain" id="PRO_5021029673" evidence="1">
    <location>
        <begin position="20"/>
        <end position="361"/>
    </location>
</feature>
<dbReference type="EMBL" id="SMTF01000005">
    <property type="protein sequence ID" value="TDK24441.1"/>
    <property type="molecule type" value="Genomic_DNA"/>
</dbReference>
<gene>
    <name evidence="3" type="ORF">E2F46_09180</name>
</gene>
<dbReference type="GO" id="GO:0016158">
    <property type="term" value="F:inositol hexakisphosphate 3-phosphatase activity"/>
    <property type="evidence" value="ECO:0007669"/>
    <property type="project" value="InterPro"/>
</dbReference>
<dbReference type="GO" id="GO:0008270">
    <property type="term" value="F:zinc ion binding"/>
    <property type="evidence" value="ECO:0007669"/>
    <property type="project" value="UniProtKB-KW"/>
</dbReference>
<keyword evidence="4" id="KW-1185">Reference proteome</keyword>
<feature type="signal peptide" evidence="1">
    <location>
        <begin position="1"/>
        <end position="19"/>
    </location>
</feature>
<dbReference type="AlphaFoldDB" id="A0A4R5TTU1"/>
<dbReference type="InterPro" id="IPR011042">
    <property type="entry name" value="6-blade_b-propeller_TolB-like"/>
</dbReference>
<dbReference type="OrthoDB" id="5943115at2"/>
<dbReference type="RefSeq" id="WP_133321773.1">
    <property type="nucleotide sequence ID" value="NZ_SMTF01000005.1"/>
</dbReference>
<evidence type="ECO:0000313" key="3">
    <source>
        <dbReference type="EMBL" id="TDK24441.1"/>
    </source>
</evidence>
<reference evidence="3 4" key="1">
    <citation type="submission" date="2019-03" db="EMBL/GenBank/DDBJ databases">
        <title>Luteimonas zhaokaii sp.nov., isolated from the rectal contents of Plateau pika in Yushu, Qinghai Province, China.</title>
        <authorList>
            <person name="Zhang G."/>
        </authorList>
    </citation>
    <scope>NUCLEOTIDE SEQUENCE [LARGE SCALE GENOMIC DNA]</scope>
    <source>
        <strain evidence="3 4">B9</strain>
    </source>
</reference>
<accession>A0A4R5TTU1</accession>
<evidence type="ECO:0000259" key="2">
    <source>
        <dbReference type="PROSITE" id="PS51662"/>
    </source>
</evidence>
<feature type="domain" description="BPP" evidence="2">
    <location>
        <begin position="21"/>
        <end position="353"/>
    </location>
</feature>
<name>A0A4R5TTU1_9GAMM</name>
<dbReference type="PROSITE" id="PS51257">
    <property type="entry name" value="PROKAR_LIPOPROTEIN"/>
    <property type="match status" value="1"/>
</dbReference>
<organism evidence="3 4">
    <name type="scientific">Luteimonas aestuarii</name>
    <dbReference type="NCBI Taxonomy" id="453837"/>
    <lineage>
        <taxon>Bacteria</taxon>
        <taxon>Pseudomonadati</taxon>
        <taxon>Pseudomonadota</taxon>
        <taxon>Gammaproteobacteria</taxon>
        <taxon>Lysobacterales</taxon>
        <taxon>Lysobacteraceae</taxon>
        <taxon>Luteimonas</taxon>
    </lineage>
</organism>
<dbReference type="PANTHER" id="PTHR24104:SF25">
    <property type="entry name" value="PROTEIN LIN-41"/>
    <property type="match status" value="1"/>
</dbReference>
<sequence>MKTALPLAALLFLAGCATKPLPHPFPVAPAADVATVTEAFVAQGAPGHELDSLATWPTEDGGTWVIATAKNVHQLVVFDGDTGEPLRTVGGPGTDPGRFTRPNGLAIHGDLLFVSERDNRRVQVLRLPDFTPVDVVGEGELRSPYGVWVYEPAPGELRLYVTDSFQEGERFDVLPPLAQLDQRVRHYRLRVQANGTINVQALGNFGDTSPDNALRIVESIAGDPAFDRLMIADEDMRHAQTVQVYTLEGHYTGHKLPVGSFDAEPEGIALWACDAETGYWIVSDQLRPLTRFRMFDRRTLAAAGTFSGQLTAWTDGVALHAAATPRFPHGVLYAVHDDKAIAAFDLGDIATALQLAPGCQP</sequence>
<protein>
    <submittedName>
        <fullName evidence="3">Phytase</fullName>
    </submittedName>
</protein>
<dbReference type="InterPro" id="IPR050952">
    <property type="entry name" value="TRIM-NHL_E3_ligases"/>
</dbReference>
<dbReference type="Gene3D" id="2.120.10.30">
    <property type="entry name" value="TolB, C-terminal domain"/>
    <property type="match status" value="1"/>
</dbReference>
<evidence type="ECO:0000313" key="4">
    <source>
        <dbReference type="Proteomes" id="UP000294796"/>
    </source>
</evidence>
<evidence type="ECO:0000256" key="1">
    <source>
        <dbReference type="SAM" id="SignalP"/>
    </source>
</evidence>
<dbReference type="PANTHER" id="PTHR24104">
    <property type="entry name" value="E3 UBIQUITIN-PROTEIN LIGASE NHLRC1-RELATED"/>
    <property type="match status" value="1"/>
</dbReference>
<keyword evidence="1" id="KW-0732">Signal</keyword>
<dbReference type="SUPFAM" id="SSF63829">
    <property type="entry name" value="Calcium-dependent phosphotriesterase"/>
    <property type="match status" value="1"/>
</dbReference>
<dbReference type="Proteomes" id="UP000294796">
    <property type="component" value="Unassembled WGS sequence"/>
</dbReference>
<proteinExistence type="predicted"/>
<dbReference type="SUPFAM" id="SSF50956">
    <property type="entry name" value="Thermostable phytase (3-phytase)"/>
    <property type="match status" value="1"/>
</dbReference>
<dbReference type="PROSITE" id="PS51662">
    <property type="entry name" value="BP_PHYTASE"/>
    <property type="match status" value="1"/>
</dbReference>
<dbReference type="InterPro" id="IPR003431">
    <property type="entry name" value="B-propeller_Phytase"/>
</dbReference>
<comment type="caution">
    <text evidence="3">The sequence shown here is derived from an EMBL/GenBank/DDBJ whole genome shotgun (WGS) entry which is preliminary data.</text>
</comment>